<dbReference type="PANTHER" id="PTHR11616">
    <property type="entry name" value="SODIUM/CHLORIDE DEPENDENT TRANSPORTER"/>
    <property type="match status" value="1"/>
</dbReference>
<dbReference type="PRINTS" id="PR00176">
    <property type="entry name" value="NANEUSMPORT"/>
</dbReference>
<keyword evidence="5" id="KW-0769">Symport</keyword>
<evidence type="ECO:0000256" key="5">
    <source>
        <dbReference type="ARBA" id="ARBA00022847"/>
    </source>
</evidence>
<dbReference type="GO" id="GO:0005886">
    <property type="term" value="C:plasma membrane"/>
    <property type="evidence" value="ECO:0007669"/>
    <property type="project" value="TreeGrafter"/>
</dbReference>
<name>A0A7R8CJI5_LEPSM</name>
<feature type="transmembrane region" description="Helical" evidence="11">
    <location>
        <begin position="495"/>
        <end position="521"/>
    </location>
</feature>
<feature type="transmembrane region" description="Helical" evidence="11">
    <location>
        <begin position="443"/>
        <end position="466"/>
    </location>
</feature>
<feature type="transmembrane region" description="Helical" evidence="11">
    <location>
        <begin position="373"/>
        <end position="394"/>
    </location>
</feature>
<reference evidence="12" key="1">
    <citation type="submission" date="2021-02" db="EMBL/GenBank/DDBJ databases">
        <authorList>
            <person name="Bekaert M."/>
        </authorList>
    </citation>
    <scope>NUCLEOTIDE SEQUENCE</scope>
    <source>
        <strain evidence="12">IoA-00</strain>
    </source>
</reference>
<evidence type="ECO:0000256" key="3">
    <source>
        <dbReference type="ARBA" id="ARBA00022448"/>
    </source>
</evidence>
<evidence type="ECO:0000256" key="7">
    <source>
        <dbReference type="ARBA" id="ARBA00023136"/>
    </source>
</evidence>
<evidence type="ECO:0000313" key="13">
    <source>
        <dbReference type="Proteomes" id="UP000675881"/>
    </source>
</evidence>
<dbReference type="PROSITE" id="PS50267">
    <property type="entry name" value="NA_NEUROTRAN_SYMP_3"/>
    <property type="match status" value="1"/>
</dbReference>
<dbReference type="OrthoDB" id="6581954at2759"/>
<evidence type="ECO:0000256" key="6">
    <source>
        <dbReference type="ARBA" id="ARBA00022989"/>
    </source>
</evidence>
<feature type="transmembrane region" description="Helical" evidence="11">
    <location>
        <begin position="135"/>
        <end position="162"/>
    </location>
</feature>
<keyword evidence="6 11" id="KW-1133">Transmembrane helix</keyword>
<feature type="transmembrane region" description="Helical" evidence="11">
    <location>
        <begin position="251"/>
        <end position="269"/>
    </location>
</feature>
<dbReference type="Proteomes" id="UP000675881">
    <property type="component" value="Chromosome 14"/>
</dbReference>
<evidence type="ECO:0000256" key="10">
    <source>
        <dbReference type="SAM" id="MobiDB-lite"/>
    </source>
</evidence>
<dbReference type="GO" id="GO:0035725">
    <property type="term" value="P:sodium ion transmembrane transport"/>
    <property type="evidence" value="ECO:0007669"/>
    <property type="project" value="TreeGrafter"/>
</dbReference>
<evidence type="ECO:0000256" key="11">
    <source>
        <dbReference type="SAM" id="Phobius"/>
    </source>
</evidence>
<feature type="binding site" evidence="8">
    <location>
        <position position="390"/>
    </location>
    <ligand>
        <name>Na(+)</name>
        <dbReference type="ChEBI" id="CHEBI:29101"/>
        <label>1</label>
    </ligand>
</feature>
<dbReference type="EMBL" id="HG994593">
    <property type="protein sequence ID" value="CAF2840413.1"/>
    <property type="molecule type" value="Genomic_DNA"/>
</dbReference>
<dbReference type="GO" id="GO:0015293">
    <property type="term" value="F:symporter activity"/>
    <property type="evidence" value="ECO:0007669"/>
    <property type="project" value="UniProtKB-KW"/>
</dbReference>
<dbReference type="PANTHER" id="PTHR11616:SF236">
    <property type="entry name" value="TRANSPORTER"/>
    <property type="match status" value="1"/>
</dbReference>
<dbReference type="InterPro" id="IPR000175">
    <property type="entry name" value="Na/ntran_symport"/>
</dbReference>
<keyword evidence="8" id="KW-0479">Metal-binding</keyword>
<evidence type="ECO:0000256" key="1">
    <source>
        <dbReference type="ARBA" id="ARBA00004141"/>
    </source>
</evidence>
<dbReference type="GO" id="GO:0046872">
    <property type="term" value="F:metal ion binding"/>
    <property type="evidence" value="ECO:0007669"/>
    <property type="project" value="UniProtKB-KW"/>
</dbReference>
<sequence length="577" mass="65081">MRNYNVSSQDGVYHSEMSEYDPKNQTYPSAASHPPHHHPPKEVSNGKNGHKRDSSVHHPPAPVDPIEEEEEEYDRGHWGSKAEFLLSCIGYSVGLGNVWRFPYLAYKNGGAAQPWGQFSRSSCVKMWNCAPIAKGVGFGMLLLSLIIGIYYNVIMAYSWVYIGASFQGLIDGNNSVPWANCNFPGATENCTVTALSNETFGRKRCRLGAIGLNLSECTYAERPSVQYWERYVLNLTEGGLGEPGDIGGFDYHLPVALFASWVIVFLCLMKGVKSSGKVECYWKELWMDSRISWGGLLMFGSYNKFYNKVNIDAAIVSTLDFLTSIISSVVVFSVLGNLKFRLKMDDIKDVAEKGNGLAFVVYPEALSQIGYSWLWAILFFFMLFLLGLDSEFAFLETILTAIYDGYPKLRKHKVLVTLIACVSCFLMGLPCTSRSGPYIFELLNSSVGYAVLWVSLWEIIGFMWIYGHKKTLASIFEIESLKYDGDIPYPPWAQWVYWALVIIPAVQIPLWALITSIYYLFKRKLHRVIKPTPQWGPGDKDVRRAIIDQQNGIVRARARYAYDNQMMGGSPSSYPYT</sequence>
<dbReference type="AlphaFoldDB" id="A0A7R8CJI5"/>
<protein>
    <submittedName>
        <fullName evidence="12">(salmon louse) hypothetical protein</fullName>
    </submittedName>
</protein>
<keyword evidence="4 11" id="KW-0812">Transmembrane</keyword>
<keyword evidence="8" id="KW-0915">Sodium</keyword>
<feature type="transmembrane region" description="Helical" evidence="11">
    <location>
        <begin position="313"/>
        <end position="335"/>
    </location>
</feature>
<feature type="binding site" evidence="8">
    <location>
        <position position="386"/>
    </location>
    <ligand>
        <name>Na(+)</name>
        <dbReference type="ChEBI" id="CHEBI:29101"/>
        <label>1</label>
    </ligand>
</feature>
<gene>
    <name evidence="12" type="ORF">LSAA_4735</name>
</gene>
<feature type="binding site" evidence="8">
    <location>
        <position position="389"/>
    </location>
    <ligand>
        <name>Na(+)</name>
        <dbReference type="ChEBI" id="CHEBI:29101"/>
        <label>1</label>
    </ligand>
</feature>
<evidence type="ECO:0000313" key="12">
    <source>
        <dbReference type="EMBL" id="CAF2840413.1"/>
    </source>
</evidence>
<organism evidence="12 13">
    <name type="scientific">Lepeophtheirus salmonis</name>
    <name type="common">Salmon louse</name>
    <name type="synonym">Caligus salmonis</name>
    <dbReference type="NCBI Taxonomy" id="72036"/>
    <lineage>
        <taxon>Eukaryota</taxon>
        <taxon>Metazoa</taxon>
        <taxon>Ecdysozoa</taxon>
        <taxon>Arthropoda</taxon>
        <taxon>Crustacea</taxon>
        <taxon>Multicrustacea</taxon>
        <taxon>Hexanauplia</taxon>
        <taxon>Copepoda</taxon>
        <taxon>Siphonostomatoida</taxon>
        <taxon>Caligidae</taxon>
        <taxon>Lepeophtheirus</taxon>
    </lineage>
</organism>
<keyword evidence="13" id="KW-1185">Reference proteome</keyword>
<evidence type="ECO:0000256" key="2">
    <source>
        <dbReference type="ARBA" id="ARBA00006459"/>
    </source>
</evidence>
<proteinExistence type="inferred from homology"/>
<keyword evidence="9" id="KW-1015">Disulfide bond</keyword>
<feature type="compositionally biased region" description="Polar residues" evidence="10">
    <location>
        <begin position="1"/>
        <end position="10"/>
    </location>
</feature>
<evidence type="ECO:0000256" key="9">
    <source>
        <dbReference type="PIRSR" id="PIRSR600175-2"/>
    </source>
</evidence>
<feature type="binding site" evidence="8">
    <location>
        <position position="97"/>
    </location>
    <ligand>
        <name>Na(+)</name>
        <dbReference type="ChEBI" id="CHEBI:29101"/>
        <label>1</label>
    </ligand>
</feature>
<keyword evidence="7 11" id="KW-0472">Membrane</keyword>
<dbReference type="Pfam" id="PF00209">
    <property type="entry name" value="SNF"/>
    <property type="match status" value="3"/>
</dbReference>
<dbReference type="InterPro" id="IPR037272">
    <property type="entry name" value="SNS_sf"/>
</dbReference>
<evidence type="ECO:0000256" key="4">
    <source>
        <dbReference type="ARBA" id="ARBA00022692"/>
    </source>
</evidence>
<keyword evidence="3" id="KW-0813">Transport</keyword>
<feature type="binding site" evidence="8">
    <location>
        <position position="93"/>
    </location>
    <ligand>
        <name>Na(+)</name>
        <dbReference type="ChEBI" id="CHEBI:29101"/>
        <label>1</label>
    </ligand>
</feature>
<comment type="subcellular location">
    <subcellularLocation>
        <location evidence="1">Membrane</location>
        <topology evidence="1">Multi-pass membrane protein</topology>
    </subcellularLocation>
</comment>
<feature type="binding site" evidence="8">
    <location>
        <position position="90"/>
    </location>
    <ligand>
        <name>Na(+)</name>
        <dbReference type="ChEBI" id="CHEBI:29101"/>
        <label>1</label>
    </ligand>
</feature>
<accession>A0A7R8CJI5</accession>
<dbReference type="GO" id="GO:0006865">
    <property type="term" value="P:amino acid transport"/>
    <property type="evidence" value="ECO:0007669"/>
    <property type="project" value="TreeGrafter"/>
</dbReference>
<evidence type="ECO:0000256" key="8">
    <source>
        <dbReference type="PIRSR" id="PIRSR600175-1"/>
    </source>
</evidence>
<feature type="disulfide bond" evidence="9">
    <location>
        <begin position="181"/>
        <end position="190"/>
    </location>
</feature>
<dbReference type="SUPFAM" id="SSF161070">
    <property type="entry name" value="SNF-like"/>
    <property type="match status" value="1"/>
</dbReference>
<comment type="similarity">
    <text evidence="2">Belongs to the sodium:neurotransmitter symporter (SNF) (TC 2.A.22) family.</text>
</comment>
<feature type="region of interest" description="Disordered" evidence="10">
    <location>
        <begin position="1"/>
        <end position="72"/>
    </location>
</feature>